<organism evidence="1 2">
    <name type="scientific">Candidatus Rhodoblastus alkanivorans</name>
    <dbReference type="NCBI Taxonomy" id="2954117"/>
    <lineage>
        <taxon>Bacteria</taxon>
        <taxon>Pseudomonadati</taxon>
        <taxon>Pseudomonadota</taxon>
        <taxon>Alphaproteobacteria</taxon>
        <taxon>Hyphomicrobiales</taxon>
        <taxon>Rhodoblastaceae</taxon>
        <taxon>Rhodoblastus</taxon>
    </lineage>
</organism>
<sequence>MKDEDIYQLRLTVESQHGGTAIHVQSVPVKETFSGQTVWEGVVHVFDLADNPKATRAYAWSSPIEGSDKRRFFTVLHMGGIRSPADAVRAAIVAEARAKNG</sequence>
<dbReference type="RefSeq" id="WP_243066762.1">
    <property type="nucleotide sequence ID" value="NZ_JAIVFK010000042.1"/>
</dbReference>
<reference evidence="1" key="1">
    <citation type="journal article" date="2022" name="ISME J.">
        <title>Identification of active gaseous-alkane degraders at natural gas seeps.</title>
        <authorList>
            <person name="Farhan Ul Haque M."/>
            <person name="Hernandez M."/>
            <person name="Crombie A.T."/>
            <person name="Murrell J.C."/>
        </authorList>
    </citation>
    <scope>NUCLEOTIDE SEQUENCE</scope>
    <source>
        <strain evidence="1">PC2</strain>
    </source>
</reference>
<protein>
    <submittedName>
        <fullName evidence="1">Uncharacterized protein</fullName>
    </submittedName>
</protein>
<comment type="caution">
    <text evidence="1">The sequence shown here is derived from an EMBL/GenBank/DDBJ whole genome shotgun (WGS) entry which is preliminary data.</text>
</comment>
<proteinExistence type="predicted"/>
<gene>
    <name evidence="1" type="ORF">K2U94_08290</name>
</gene>
<evidence type="ECO:0000313" key="2">
    <source>
        <dbReference type="Proteomes" id="UP001139104"/>
    </source>
</evidence>
<dbReference type="Proteomes" id="UP001139104">
    <property type="component" value="Unassembled WGS sequence"/>
</dbReference>
<evidence type="ECO:0000313" key="1">
    <source>
        <dbReference type="EMBL" id="MCI4682766.1"/>
    </source>
</evidence>
<accession>A0ABS9Z568</accession>
<keyword evidence="2" id="KW-1185">Reference proteome</keyword>
<dbReference type="EMBL" id="JAIVFP010000001">
    <property type="protein sequence ID" value="MCI4682766.1"/>
    <property type="molecule type" value="Genomic_DNA"/>
</dbReference>
<name>A0ABS9Z568_9HYPH</name>